<dbReference type="RefSeq" id="WP_145081968.1">
    <property type="nucleotide sequence ID" value="NZ_CP036298.1"/>
</dbReference>
<evidence type="ECO:0008006" key="3">
    <source>
        <dbReference type="Google" id="ProtNLM"/>
    </source>
</evidence>
<dbReference type="Proteomes" id="UP000318017">
    <property type="component" value="Chromosome"/>
</dbReference>
<sequence>MKNATRQPVTTLLIGTLRITPAAWEKVEMEALFESFIRHLNGNWGDLDEHDWKANDDAIEYGGRVLSSYSDRNDTRFWIITEADRSATTILLPSEY</sequence>
<dbReference type="KEGG" id="ahel:Q31a_44530"/>
<dbReference type="EMBL" id="CP036298">
    <property type="protein sequence ID" value="QDV26082.1"/>
    <property type="molecule type" value="Genomic_DNA"/>
</dbReference>
<accession>A0A518GBT8</accession>
<name>A0A518GBT8_9BACT</name>
<proteinExistence type="predicted"/>
<keyword evidence="2" id="KW-1185">Reference proteome</keyword>
<reference evidence="1 2" key="1">
    <citation type="submission" date="2019-02" db="EMBL/GenBank/DDBJ databases">
        <title>Deep-cultivation of Planctomycetes and their phenomic and genomic characterization uncovers novel biology.</title>
        <authorList>
            <person name="Wiegand S."/>
            <person name="Jogler M."/>
            <person name="Boedeker C."/>
            <person name="Pinto D."/>
            <person name="Vollmers J."/>
            <person name="Rivas-Marin E."/>
            <person name="Kohn T."/>
            <person name="Peeters S.H."/>
            <person name="Heuer A."/>
            <person name="Rast P."/>
            <person name="Oberbeckmann S."/>
            <person name="Bunk B."/>
            <person name="Jeske O."/>
            <person name="Meyerdierks A."/>
            <person name="Storesund J.E."/>
            <person name="Kallscheuer N."/>
            <person name="Luecker S."/>
            <person name="Lage O.M."/>
            <person name="Pohl T."/>
            <person name="Merkel B.J."/>
            <person name="Hornburger P."/>
            <person name="Mueller R.-W."/>
            <person name="Bruemmer F."/>
            <person name="Labrenz M."/>
            <person name="Spormann A.M."/>
            <person name="Op den Camp H."/>
            <person name="Overmann J."/>
            <person name="Amann R."/>
            <person name="Jetten M.S.M."/>
            <person name="Mascher T."/>
            <person name="Medema M.H."/>
            <person name="Devos D.P."/>
            <person name="Kaster A.-K."/>
            <person name="Ovreas L."/>
            <person name="Rohde M."/>
            <person name="Galperin M.Y."/>
            <person name="Jogler C."/>
        </authorList>
    </citation>
    <scope>NUCLEOTIDE SEQUENCE [LARGE SCALE GENOMIC DNA]</scope>
    <source>
        <strain evidence="1 2">Q31a</strain>
    </source>
</reference>
<dbReference type="AlphaFoldDB" id="A0A518GBT8"/>
<gene>
    <name evidence="1" type="ORF">Q31a_44530</name>
</gene>
<organism evidence="1 2">
    <name type="scientific">Aureliella helgolandensis</name>
    <dbReference type="NCBI Taxonomy" id="2527968"/>
    <lineage>
        <taxon>Bacteria</taxon>
        <taxon>Pseudomonadati</taxon>
        <taxon>Planctomycetota</taxon>
        <taxon>Planctomycetia</taxon>
        <taxon>Pirellulales</taxon>
        <taxon>Pirellulaceae</taxon>
        <taxon>Aureliella</taxon>
    </lineage>
</organism>
<dbReference type="OrthoDB" id="5522207at2"/>
<evidence type="ECO:0000313" key="1">
    <source>
        <dbReference type="EMBL" id="QDV26082.1"/>
    </source>
</evidence>
<evidence type="ECO:0000313" key="2">
    <source>
        <dbReference type="Proteomes" id="UP000318017"/>
    </source>
</evidence>
<protein>
    <recommendedName>
        <fullName evidence="3">Plasmid related protein</fullName>
    </recommendedName>
</protein>